<sequence>MKNLHSIFAFLLLPIFLFSQKIDIKKEKIQYNEKEVAVVKSPYLDHYEYYTITGEKVFELDLKGVGLTADEMLFYMTITDGKKTTQIPYEVTINSFKVSRIITHQLAVKHHLIDEKGINKEELDKFLSVERENLGEKYLAMKMKAKEEQNTKNAKISSVISIYNPRMGKSGEVLYGNAYNARIAGYVKLYTCDAFTSNPCMEVWDLDGIKVAQMYPAKGMKNYLVSTYDGREFTFEASRPYAPSDYVFVTDLVVNLILNDYKLEHYENYKRAELQNAKIKDAVARSINLYDVPGYAVDKKGKKYEGNLTIWFEKLDVERTGEKLPEIGADMYGQQVTVKTVNNLGSFTRTFNADSGAYFCAQFNDGEDCYYGLSVKGELMKKLQNFGDLHGNNSYFYKLIEKKNNIMLLQDPVELQKYVVKVNNQSMGQMIDNRSNDKLSEKLAEYLKDCKKISDEINDKTLDVKSEDNLKYIIDEYSKCQK</sequence>
<dbReference type="RefSeq" id="WP_104794551.1">
    <property type="nucleotide sequence ID" value="NZ_PTPZ01000011.1"/>
</dbReference>
<evidence type="ECO:0000313" key="2">
    <source>
        <dbReference type="Proteomes" id="UP000238565"/>
    </source>
</evidence>
<dbReference type="AlphaFoldDB" id="A0A2S7I1S0"/>
<evidence type="ECO:0000313" key="1">
    <source>
        <dbReference type="EMBL" id="PPZ90528.1"/>
    </source>
</evidence>
<dbReference type="Proteomes" id="UP000238565">
    <property type="component" value="Unassembled WGS sequence"/>
</dbReference>
<dbReference type="EMBL" id="PTPZ01000011">
    <property type="protein sequence ID" value="PPZ90528.1"/>
    <property type="molecule type" value="Genomic_DNA"/>
</dbReference>
<reference evidence="1 2" key="1">
    <citation type="submission" date="2018-02" db="EMBL/GenBank/DDBJ databases">
        <title>Draft genome sequence of bacterial isolates from marine environment.</title>
        <authorList>
            <person name="Singh S.K."/>
            <person name="Hill R."/>
            <person name="Major S."/>
            <person name="Cai H."/>
            <person name="Li Y."/>
        </authorList>
    </citation>
    <scope>NUCLEOTIDE SEQUENCE [LARGE SCALE GENOMIC DNA]</scope>
    <source>
        <strain evidence="1 2">IMET F</strain>
    </source>
</reference>
<organism evidence="1 2">
    <name type="scientific">Cloacibacterium normanense</name>
    <dbReference type="NCBI Taxonomy" id="237258"/>
    <lineage>
        <taxon>Bacteria</taxon>
        <taxon>Pseudomonadati</taxon>
        <taxon>Bacteroidota</taxon>
        <taxon>Flavobacteriia</taxon>
        <taxon>Flavobacteriales</taxon>
        <taxon>Weeksellaceae</taxon>
    </lineage>
</organism>
<protein>
    <submittedName>
        <fullName evidence="1">Uncharacterized protein</fullName>
    </submittedName>
</protein>
<name>A0A2S7I1S0_9FLAO</name>
<proteinExistence type="predicted"/>
<comment type="caution">
    <text evidence="1">The sequence shown here is derived from an EMBL/GenBank/DDBJ whole genome shotgun (WGS) entry which is preliminary data.</text>
</comment>
<gene>
    <name evidence="1" type="ORF">C3729_12995</name>
</gene>
<accession>A0A2S7I1S0</accession>